<organism evidence="1 2">
    <name type="scientific">Luteimicrobium album</name>
    <dbReference type="NCBI Taxonomy" id="1054550"/>
    <lineage>
        <taxon>Bacteria</taxon>
        <taxon>Bacillati</taxon>
        <taxon>Actinomycetota</taxon>
        <taxon>Actinomycetes</taxon>
        <taxon>Micrococcales</taxon>
        <taxon>Luteimicrobium</taxon>
    </lineage>
</organism>
<evidence type="ECO:0000313" key="1">
    <source>
        <dbReference type="EMBL" id="GMA24720.1"/>
    </source>
</evidence>
<comment type="caution">
    <text evidence="1">The sequence shown here is derived from an EMBL/GenBank/DDBJ whole genome shotgun (WGS) entry which is preliminary data.</text>
</comment>
<name>A0ABQ6I4L0_9MICO</name>
<proteinExistence type="predicted"/>
<evidence type="ECO:0000313" key="2">
    <source>
        <dbReference type="Proteomes" id="UP001157091"/>
    </source>
</evidence>
<reference evidence="2" key="1">
    <citation type="journal article" date="2019" name="Int. J. Syst. Evol. Microbiol.">
        <title>The Global Catalogue of Microorganisms (GCM) 10K type strain sequencing project: providing services to taxonomists for standard genome sequencing and annotation.</title>
        <authorList>
            <consortium name="The Broad Institute Genomics Platform"/>
            <consortium name="The Broad Institute Genome Sequencing Center for Infectious Disease"/>
            <person name="Wu L."/>
            <person name="Ma J."/>
        </authorList>
    </citation>
    <scope>NUCLEOTIDE SEQUENCE [LARGE SCALE GENOMIC DNA]</scope>
    <source>
        <strain evidence="2">NBRC 106348</strain>
    </source>
</reference>
<dbReference type="Proteomes" id="UP001157091">
    <property type="component" value="Unassembled WGS sequence"/>
</dbReference>
<accession>A0ABQ6I4L0</accession>
<dbReference type="RefSeq" id="WP_284293460.1">
    <property type="nucleotide sequence ID" value="NZ_BSUK01000001.1"/>
</dbReference>
<keyword evidence="2" id="KW-1185">Reference proteome</keyword>
<gene>
    <name evidence="1" type="ORF">GCM10025864_24790</name>
</gene>
<sequence>MSDAPADRFGTAALRDAAVRAWRSSPTRLREDANLEEDHARGWYRDRVVVELAQNAADAAAAGTLRES</sequence>
<protein>
    <submittedName>
        <fullName evidence="1">Uncharacterized protein</fullName>
    </submittedName>
</protein>
<dbReference type="EMBL" id="BSUK01000001">
    <property type="protein sequence ID" value="GMA24720.1"/>
    <property type="molecule type" value="Genomic_DNA"/>
</dbReference>